<organism evidence="1 2">
    <name type="scientific">Vaccinium darrowii</name>
    <dbReference type="NCBI Taxonomy" id="229202"/>
    <lineage>
        <taxon>Eukaryota</taxon>
        <taxon>Viridiplantae</taxon>
        <taxon>Streptophyta</taxon>
        <taxon>Embryophyta</taxon>
        <taxon>Tracheophyta</taxon>
        <taxon>Spermatophyta</taxon>
        <taxon>Magnoliopsida</taxon>
        <taxon>eudicotyledons</taxon>
        <taxon>Gunneridae</taxon>
        <taxon>Pentapetalae</taxon>
        <taxon>asterids</taxon>
        <taxon>Ericales</taxon>
        <taxon>Ericaceae</taxon>
        <taxon>Vaccinioideae</taxon>
        <taxon>Vaccinieae</taxon>
        <taxon>Vaccinium</taxon>
    </lineage>
</organism>
<evidence type="ECO:0000313" key="2">
    <source>
        <dbReference type="Proteomes" id="UP000828048"/>
    </source>
</evidence>
<evidence type="ECO:0000313" key="1">
    <source>
        <dbReference type="EMBL" id="KAH7860779.1"/>
    </source>
</evidence>
<proteinExistence type="predicted"/>
<gene>
    <name evidence="1" type="ORF">Vadar_017902</name>
</gene>
<name>A0ACB7Z504_9ERIC</name>
<reference evidence="1 2" key="1">
    <citation type="journal article" date="2021" name="Hortic Res">
        <title>High-quality reference genome and annotation aids understanding of berry development for evergreen blueberry (Vaccinium darrowii).</title>
        <authorList>
            <person name="Yu J."/>
            <person name="Hulse-Kemp A.M."/>
            <person name="Babiker E."/>
            <person name="Staton M."/>
        </authorList>
    </citation>
    <scope>NUCLEOTIDE SEQUENCE [LARGE SCALE GENOMIC DNA]</scope>
    <source>
        <strain evidence="2">cv. NJ 8807/NJ 8810</strain>
        <tissue evidence="1">Young leaf</tissue>
    </source>
</reference>
<dbReference type="Proteomes" id="UP000828048">
    <property type="component" value="Chromosome 4"/>
</dbReference>
<keyword evidence="2" id="KW-1185">Reference proteome</keyword>
<accession>A0ACB7Z504</accession>
<comment type="caution">
    <text evidence="1">The sequence shown here is derived from an EMBL/GenBank/DDBJ whole genome shotgun (WGS) entry which is preliminary data.</text>
</comment>
<sequence>MVVQKPGGGFTQPMMKAGVVPKLEGLASALLKQANQLQYITASLSSMNTINSGRSSATLNSSLTKSGPFPR</sequence>
<protein>
    <submittedName>
        <fullName evidence="1">Uncharacterized protein</fullName>
    </submittedName>
</protein>
<dbReference type="EMBL" id="CM037154">
    <property type="protein sequence ID" value="KAH7860779.1"/>
    <property type="molecule type" value="Genomic_DNA"/>
</dbReference>